<evidence type="ECO:0000313" key="3">
    <source>
        <dbReference type="Ensembl" id="ENSATEP00000034044.2"/>
    </source>
</evidence>
<feature type="region of interest" description="Disordered" evidence="2">
    <location>
        <begin position="1"/>
        <end position="68"/>
    </location>
</feature>
<feature type="coiled-coil region" evidence="1">
    <location>
        <begin position="171"/>
        <end position="205"/>
    </location>
</feature>
<dbReference type="GO" id="GO:0060287">
    <property type="term" value="P:epithelial cilium movement involved in determination of left/right asymmetry"/>
    <property type="evidence" value="ECO:0007669"/>
    <property type="project" value="Ensembl"/>
</dbReference>
<dbReference type="GeneTree" id="ENSGT00440000035688"/>
<dbReference type="GO" id="GO:0005737">
    <property type="term" value="C:cytoplasm"/>
    <property type="evidence" value="ECO:0007669"/>
    <property type="project" value="TreeGrafter"/>
</dbReference>
<feature type="compositionally biased region" description="Basic and acidic residues" evidence="2">
    <location>
        <begin position="8"/>
        <end position="33"/>
    </location>
</feature>
<dbReference type="GO" id="GO:0003146">
    <property type="term" value="P:heart jogging"/>
    <property type="evidence" value="ECO:0007669"/>
    <property type="project" value="Ensembl"/>
</dbReference>
<dbReference type="GO" id="GO:0035082">
    <property type="term" value="P:axoneme assembly"/>
    <property type="evidence" value="ECO:0007669"/>
    <property type="project" value="Ensembl"/>
</dbReference>
<dbReference type="InParanoid" id="A0A3Q1JSY5"/>
<reference evidence="3" key="1">
    <citation type="submission" date="2021-04" db="EMBL/GenBank/DDBJ databases">
        <authorList>
            <consortium name="Wellcome Sanger Institute Data Sharing"/>
        </authorList>
    </citation>
    <scope>NUCLEOTIDE SEQUENCE [LARGE SCALE GENOMIC DNA]</scope>
</reference>
<keyword evidence="4" id="KW-1185">Reference proteome</keyword>
<feature type="coiled-coil region" evidence="1">
    <location>
        <begin position="698"/>
        <end position="786"/>
    </location>
</feature>
<dbReference type="Pfam" id="PF08647">
    <property type="entry name" value="BRE1"/>
    <property type="match status" value="1"/>
</dbReference>
<dbReference type="AlphaFoldDB" id="A0A3Q1JSY5"/>
<dbReference type="Ensembl" id="ENSATET00000034540.3">
    <property type="protein sequence ID" value="ENSATEP00000034044.2"/>
    <property type="gene ID" value="ENSATEG00000023409.3"/>
</dbReference>
<evidence type="ECO:0008006" key="5">
    <source>
        <dbReference type="Google" id="ProtNLM"/>
    </source>
</evidence>
<dbReference type="InterPro" id="IPR037386">
    <property type="entry name" value="CCDC40"/>
</dbReference>
<evidence type="ECO:0000256" key="2">
    <source>
        <dbReference type="SAM" id="MobiDB-lite"/>
    </source>
</evidence>
<dbReference type="Proteomes" id="UP000265040">
    <property type="component" value="Chromosome 1"/>
</dbReference>
<dbReference type="GO" id="GO:0048793">
    <property type="term" value="P:pronephros development"/>
    <property type="evidence" value="ECO:0007669"/>
    <property type="project" value="Ensembl"/>
</dbReference>
<reference evidence="3" key="3">
    <citation type="submission" date="2025-09" db="UniProtKB">
        <authorList>
            <consortium name="Ensembl"/>
        </authorList>
    </citation>
    <scope>IDENTIFICATION</scope>
</reference>
<sequence>MQSAGGEGAREDESFSQDEKDTKSQEGPDKTTEDCEATAPSAQEDQSVPNPDNLAHQLYPHLTGEEEDFPVATYSENVGHLPNLNASEDMEDQDPLEEDEEEEFIVLDPDHPLVRRQQAALSSQLSKQLERINLGLKEKLAMEKADSSHMLEIDLEMFRTQEHLARLYTRLEDYHQTKAQVEVKHRQAQDDLETMKNQFSNITSQDSKAKANVSQLQAEVDNLMLHLVFTQGVSEDLRSNVKTMKNAKRKAGAEKSQAEEQKLKQDLYVERLTKDMERLSQQITMYEAQARAQAEETKAAKEALSEAEMEMESLLMARKQLLQQWNSSLVGMRRRDEAFSAMQEAMREVEHQLILLDREIEGYKKSTTEEQEQNETLTMQLNWSQMDCATSKKLMSQKQAQQEALQAHYSTCLRTLRETEHTLARLTKETITHQAEVNNQRRQLEKESAVRLELEDKILSHMQQKLTHNKAAKYSQRLTSRIATLKKEKISQLWQLENEGVAVGLESSKVGQHLDSLALTQEALDEEITKYNKLLSSNQAKISSFITVIGQKQATIAKYNRKISQIAASTGHEDLSPLQIQIEALLAEIEELASNIRNDQQHWMKQQGTLIGLTQEIEANSKNILKLQTEYTAMQQKKIRLESQIEAEHREQADLEKNAKMLRGDLVKLNTLLSKNGQLSQTLEQENTLMQTDFLYRLKEAERECIEMQMKYERTQEEKERLLNSLVEAERQIMLWEKKTQLIKETRSAVDSEVGQGDIQLMKAEIHRMEVRLNQLMKQQEKLLRESEATVARRETIVLRREAMVHGSHKQSTKGDLNSIIQGLQRKIQDTHKHVAECEQVIRELQESQVSLSDRLAQQKQQLIGLCGTSYILDPDFGNLQDTKDRNLSHLVTLQSRIKKLQGVCEGSYQASSIRESVEAALQSQMERVHAASTIFHRVCEEFPQHQGALRRVSLALAAHTQALDQDMS</sequence>
<reference evidence="3" key="2">
    <citation type="submission" date="2025-08" db="UniProtKB">
        <authorList>
            <consortium name="Ensembl"/>
        </authorList>
    </citation>
    <scope>IDENTIFICATION</scope>
</reference>
<dbReference type="GO" id="GO:0005929">
    <property type="term" value="C:cilium"/>
    <property type="evidence" value="ECO:0007669"/>
    <property type="project" value="TreeGrafter"/>
</dbReference>
<dbReference type="PANTHER" id="PTHR16275">
    <property type="entry name" value="COILED-COIL DOMAIN-CONTAINING PROTEIN 40"/>
    <property type="match status" value="1"/>
</dbReference>
<evidence type="ECO:0000256" key="1">
    <source>
        <dbReference type="SAM" id="Coils"/>
    </source>
</evidence>
<protein>
    <recommendedName>
        <fullName evidence="5">Coiled-coil domain containing 40</fullName>
    </recommendedName>
</protein>
<accession>A0A3Q1JSY5</accession>
<proteinExistence type="predicted"/>
<dbReference type="PANTHER" id="PTHR16275:SF8">
    <property type="entry name" value="COILED-COIL DOMAIN-CONTAINING PROTEIN 40"/>
    <property type="match status" value="1"/>
</dbReference>
<feature type="compositionally biased region" description="Polar residues" evidence="2">
    <location>
        <begin position="40"/>
        <end position="50"/>
    </location>
</feature>
<feature type="coiled-coil region" evidence="1">
    <location>
        <begin position="575"/>
        <end position="665"/>
    </location>
</feature>
<keyword evidence="1" id="KW-0175">Coiled coil</keyword>
<organism evidence="3 4">
    <name type="scientific">Anabas testudineus</name>
    <name type="common">Climbing perch</name>
    <name type="synonym">Anthias testudineus</name>
    <dbReference type="NCBI Taxonomy" id="64144"/>
    <lineage>
        <taxon>Eukaryota</taxon>
        <taxon>Metazoa</taxon>
        <taxon>Chordata</taxon>
        <taxon>Craniata</taxon>
        <taxon>Vertebrata</taxon>
        <taxon>Euteleostomi</taxon>
        <taxon>Actinopterygii</taxon>
        <taxon>Neopterygii</taxon>
        <taxon>Teleostei</taxon>
        <taxon>Neoteleostei</taxon>
        <taxon>Acanthomorphata</taxon>
        <taxon>Anabantaria</taxon>
        <taxon>Anabantiformes</taxon>
        <taxon>Anabantoidei</taxon>
        <taxon>Anabantidae</taxon>
        <taxon>Anabas</taxon>
    </lineage>
</organism>
<dbReference type="GO" id="GO:0001947">
    <property type="term" value="P:heart looping"/>
    <property type="evidence" value="ECO:0007669"/>
    <property type="project" value="Ensembl"/>
</dbReference>
<feature type="coiled-coil region" evidence="1">
    <location>
        <begin position="241"/>
        <end position="366"/>
    </location>
</feature>
<dbReference type="RefSeq" id="XP_026215803.1">
    <property type="nucleotide sequence ID" value="XM_026360018.1"/>
</dbReference>
<dbReference type="STRING" id="64144.ENSATEP00000034044"/>
<dbReference type="OrthoDB" id="188741at2759"/>
<evidence type="ECO:0000313" key="4">
    <source>
        <dbReference type="Proteomes" id="UP000265040"/>
    </source>
</evidence>
<dbReference type="GO" id="GO:0005576">
    <property type="term" value="C:extracellular region"/>
    <property type="evidence" value="ECO:0007669"/>
    <property type="project" value="GOC"/>
</dbReference>
<name>A0A3Q1JSY5_ANATE</name>
<gene>
    <name evidence="3" type="primary">CCDC40</name>
</gene>
<dbReference type="FunCoup" id="A0A3Q1JSY5">
    <property type="interactions" value="63"/>
</dbReference>
<dbReference type="GeneID" id="113162052"/>